<evidence type="ECO:0000259" key="7">
    <source>
        <dbReference type="PROSITE" id="PS50123"/>
    </source>
</evidence>
<dbReference type="InterPro" id="IPR029063">
    <property type="entry name" value="SAM-dependent_MTases_sf"/>
</dbReference>
<comment type="catalytic activity">
    <reaction evidence="1 5">
        <text>L-glutamyl-[protein] + S-adenosyl-L-methionine = [protein]-L-glutamate 5-O-methyl ester + S-adenosyl-L-homocysteine</text>
        <dbReference type="Rhea" id="RHEA:24452"/>
        <dbReference type="Rhea" id="RHEA-COMP:10208"/>
        <dbReference type="Rhea" id="RHEA-COMP:10311"/>
        <dbReference type="ChEBI" id="CHEBI:29973"/>
        <dbReference type="ChEBI" id="CHEBI:57856"/>
        <dbReference type="ChEBI" id="CHEBI:59789"/>
        <dbReference type="ChEBI" id="CHEBI:82795"/>
        <dbReference type="EC" id="2.1.1.80"/>
    </reaction>
</comment>
<feature type="binding site" evidence="6">
    <location>
        <position position="122"/>
    </location>
    <ligand>
        <name>S-adenosyl-L-methionine</name>
        <dbReference type="ChEBI" id="CHEBI:59789"/>
    </ligand>
</feature>
<evidence type="ECO:0000313" key="9">
    <source>
        <dbReference type="Proteomes" id="UP000252023"/>
    </source>
</evidence>
<dbReference type="InterPro" id="IPR022641">
    <property type="entry name" value="CheR_N"/>
</dbReference>
<keyword evidence="3 5" id="KW-0808">Transferase</keyword>
<dbReference type="InterPro" id="IPR050903">
    <property type="entry name" value="Bact_Chemotaxis_MeTrfase"/>
</dbReference>
<evidence type="ECO:0000256" key="2">
    <source>
        <dbReference type="ARBA" id="ARBA00022603"/>
    </source>
</evidence>
<dbReference type="CDD" id="cd02440">
    <property type="entry name" value="AdoMet_MTases"/>
    <property type="match status" value="1"/>
</dbReference>
<dbReference type="Gene3D" id="1.10.155.10">
    <property type="entry name" value="Chemotaxis receptor methyltransferase CheR, N-terminal domain"/>
    <property type="match status" value="1"/>
</dbReference>
<dbReference type="SUPFAM" id="SSF53335">
    <property type="entry name" value="S-adenosyl-L-methionine-dependent methyltransferases"/>
    <property type="match status" value="1"/>
</dbReference>
<protein>
    <recommendedName>
        <fullName evidence="5">Chemotaxis protein methyltransferase</fullName>
        <ecNumber evidence="5">2.1.1.80</ecNumber>
    </recommendedName>
</protein>
<dbReference type="GO" id="GO:0032259">
    <property type="term" value="P:methylation"/>
    <property type="evidence" value="ECO:0007669"/>
    <property type="project" value="UniProtKB-KW"/>
</dbReference>
<dbReference type="SUPFAM" id="SSF47757">
    <property type="entry name" value="Chemotaxis receptor methyltransferase CheR, N-terminal domain"/>
    <property type="match status" value="1"/>
</dbReference>
<dbReference type="InterPro" id="IPR036804">
    <property type="entry name" value="CheR_N_sf"/>
</dbReference>
<evidence type="ECO:0000256" key="6">
    <source>
        <dbReference type="PIRSR" id="PIRSR000410-1"/>
    </source>
</evidence>
<dbReference type="Pfam" id="PF01739">
    <property type="entry name" value="CheR"/>
    <property type="match status" value="1"/>
</dbReference>
<keyword evidence="9" id="KW-1185">Reference proteome</keyword>
<comment type="function">
    <text evidence="5">Methylation of the membrane-bound methyl-accepting chemotaxis proteins (MCP) to form gamma-glutamyl methyl ester residues in MCP.</text>
</comment>
<accession>A0A344PPK9</accession>
<evidence type="ECO:0000256" key="5">
    <source>
        <dbReference type="PIRNR" id="PIRNR000410"/>
    </source>
</evidence>
<proteinExistence type="predicted"/>
<dbReference type="EC" id="2.1.1.80" evidence="5"/>
<dbReference type="EMBL" id="CP030918">
    <property type="protein sequence ID" value="AXC51314.1"/>
    <property type="molecule type" value="Genomic_DNA"/>
</dbReference>
<evidence type="ECO:0000313" key="8">
    <source>
        <dbReference type="EMBL" id="AXC51314.1"/>
    </source>
</evidence>
<dbReference type="Gene3D" id="3.40.50.150">
    <property type="entry name" value="Vaccinia Virus protein VP39"/>
    <property type="match status" value="1"/>
</dbReference>
<feature type="domain" description="CheR-type methyltransferase" evidence="7">
    <location>
        <begin position="17"/>
        <end position="274"/>
    </location>
</feature>
<dbReference type="Proteomes" id="UP000252023">
    <property type="component" value="Chromosome"/>
</dbReference>
<name>A0A344PPK9_9RHOB</name>
<keyword evidence="4 5" id="KW-0949">S-adenosyl-L-methionine</keyword>
<reference evidence="9" key="1">
    <citation type="submission" date="2018-07" db="EMBL/GenBank/DDBJ databases">
        <title>Genome sequencing of Paracoccus sp. SC2-6.</title>
        <authorList>
            <person name="Heo J."/>
            <person name="Kim S.-J."/>
            <person name="Kwon S.-W."/>
        </authorList>
    </citation>
    <scope>NUCLEOTIDE SEQUENCE [LARGE SCALE GENOMIC DNA]</scope>
    <source>
        <strain evidence="9">SC2-6</strain>
    </source>
</reference>
<dbReference type="InterPro" id="IPR026024">
    <property type="entry name" value="Chemotaxis_MeTrfase_CheR"/>
</dbReference>
<feature type="binding site" evidence="6">
    <location>
        <position position="84"/>
    </location>
    <ligand>
        <name>S-adenosyl-L-methionine</name>
        <dbReference type="ChEBI" id="CHEBI:59789"/>
    </ligand>
</feature>
<dbReference type="PIRSF" id="PIRSF000410">
    <property type="entry name" value="CheR"/>
    <property type="match status" value="1"/>
</dbReference>
<dbReference type="InterPro" id="IPR000780">
    <property type="entry name" value="CheR_MeTrfase"/>
</dbReference>
<dbReference type="SMART" id="SM00138">
    <property type="entry name" value="MeTrc"/>
    <property type="match status" value="1"/>
</dbReference>
<evidence type="ECO:0000256" key="1">
    <source>
        <dbReference type="ARBA" id="ARBA00001541"/>
    </source>
</evidence>
<feature type="binding site" evidence="6">
    <location>
        <position position="88"/>
    </location>
    <ligand>
        <name>S-adenosyl-L-methionine</name>
        <dbReference type="ChEBI" id="CHEBI:59789"/>
    </ligand>
</feature>
<dbReference type="AlphaFoldDB" id="A0A344PPK9"/>
<keyword evidence="2 5" id="KW-0489">Methyltransferase</keyword>
<dbReference type="OrthoDB" id="9816309at2"/>
<feature type="binding site" evidence="6">
    <location>
        <position position="146"/>
    </location>
    <ligand>
        <name>S-adenosyl-L-methionine</name>
        <dbReference type="ChEBI" id="CHEBI:59789"/>
    </ligand>
</feature>
<dbReference type="PROSITE" id="PS50123">
    <property type="entry name" value="CHER"/>
    <property type="match status" value="1"/>
</dbReference>
<dbReference type="PRINTS" id="PR00996">
    <property type="entry name" value="CHERMTFRASE"/>
</dbReference>
<dbReference type="Pfam" id="PF03705">
    <property type="entry name" value="CheR_N"/>
    <property type="match status" value="1"/>
</dbReference>
<dbReference type="PANTHER" id="PTHR24422:SF19">
    <property type="entry name" value="CHEMOTAXIS PROTEIN METHYLTRANSFERASE"/>
    <property type="match status" value="1"/>
</dbReference>
<feature type="binding site" evidence="6">
    <location>
        <position position="82"/>
    </location>
    <ligand>
        <name>S-adenosyl-L-methionine</name>
        <dbReference type="ChEBI" id="CHEBI:59789"/>
    </ligand>
</feature>
<gene>
    <name evidence="8" type="ORF">DRW48_14370</name>
</gene>
<evidence type="ECO:0000256" key="3">
    <source>
        <dbReference type="ARBA" id="ARBA00022679"/>
    </source>
</evidence>
<feature type="binding site" evidence="6">
    <location>
        <begin position="217"/>
        <end position="218"/>
    </location>
    <ligand>
        <name>S-adenosyl-L-methionine</name>
        <dbReference type="ChEBI" id="CHEBI:59789"/>
    </ligand>
</feature>
<organism evidence="8 9">
    <name type="scientific">Paracoccus suum</name>
    <dbReference type="NCBI Taxonomy" id="2259340"/>
    <lineage>
        <taxon>Bacteria</taxon>
        <taxon>Pseudomonadati</taxon>
        <taxon>Pseudomonadota</taxon>
        <taxon>Alphaproteobacteria</taxon>
        <taxon>Rhodobacterales</taxon>
        <taxon>Paracoccaceae</taxon>
        <taxon>Paracoccus</taxon>
    </lineage>
</organism>
<dbReference type="GO" id="GO:0008983">
    <property type="term" value="F:protein-glutamate O-methyltransferase activity"/>
    <property type="evidence" value="ECO:0007669"/>
    <property type="project" value="UniProtKB-EC"/>
</dbReference>
<dbReference type="KEGG" id="pars:DRW48_14370"/>
<sequence>MPGHAADPTGEVKGSTLERVRALILDASGIVLGDNKASMVRARLSKRLAATGHGCIEAYLDFVERADDGTERNNLVSAMTTNVTHFFREAHHFDQLRRIGLDARATGQKLNIWSAGCSSGQEPFSIAMTLADAGFPPRDVRILATDIDSHILALASRAIYPRREIQAIPPGHRAKSVLVEGEDARIAPVLRSMVDFRLTNLVGDWSFSTPFDVIFCRNVAIYFDPPTQAQLWSRMVGALRPGGWLFVGHSERLPDRLLTQVRYAGQTTYKKIKAEGGTAR</sequence>
<dbReference type="PANTHER" id="PTHR24422">
    <property type="entry name" value="CHEMOTAXIS PROTEIN METHYLTRANSFERASE"/>
    <property type="match status" value="1"/>
</dbReference>
<evidence type="ECO:0000256" key="4">
    <source>
        <dbReference type="ARBA" id="ARBA00022691"/>
    </source>
</evidence>
<feature type="binding site" evidence="6">
    <location>
        <begin position="200"/>
        <end position="201"/>
    </location>
    <ligand>
        <name>S-adenosyl-L-methionine</name>
        <dbReference type="ChEBI" id="CHEBI:59789"/>
    </ligand>
</feature>
<dbReference type="InterPro" id="IPR022642">
    <property type="entry name" value="CheR_C"/>
</dbReference>